<dbReference type="GO" id="GO:0000009">
    <property type="term" value="F:alpha-1,6-mannosyltransferase activity"/>
    <property type="evidence" value="ECO:0007669"/>
    <property type="project" value="InterPro"/>
</dbReference>
<dbReference type="EMBL" id="FMSP01000009">
    <property type="protein sequence ID" value="SCV72766.1"/>
    <property type="molecule type" value="Genomic_DNA"/>
</dbReference>
<sequence>MLPIARMASPSRSGPREKTRSIDQHITTKPRHHVPYPSRARRVATSLARYVSLMLVALVVFCLTIKTLDNVWFLESTPYMVAGRGNRDWSRHIYAPSSVRSQVTFSNVWPLEPVEAWDTIQRVHTPDGRPRALLGPRDRMIYAYRNGTKVTPLTSLGARADSAFKGLIYDRREYITTLENFLRHNFPAEDSDEQSPRSLINDMRVFLPLVKWSLFQYRSSKPHIPTKLFQQNPTRSEALRPDHVDWRAEWRTIVGRRLKAFLYGRAKMGEWVRERFDLTTLAEHGTEHEGEDDYEEPTMSDLPFERMGDRIVPNPTRNVITTYEGLTSDQAKTDLWQILVILTSGGVYTPFDYRPTRNITEWGYWPTDKACASRSVKSCADPGLIAAINFVAQDKSWRKKAHRPIMFSPNYLAGRRGHPVLVDTVRRVQLALLSNEAGPKSPIAVATHFTDAMINWMLVRYRLAWSELHSVPDKGWRYNGVKEWGDVKLVPVASFGR</sequence>
<dbReference type="PANTHER" id="PTHR31834">
    <property type="entry name" value="INITIATION-SPECIFIC ALPHA-1,6-MANNOSYLTRANSFERASE"/>
    <property type="match status" value="1"/>
</dbReference>
<feature type="transmembrane region" description="Helical" evidence="2">
    <location>
        <begin position="47"/>
        <end position="68"/>
    </location>
</feature>
<dbReference type="PANTHER" id="PTHR31834:SF1">
    <property type="entry name" value="INITIATION-SPECIFIC ALPHA-1,6-MANNOSYLTRANSFERASE"/>
    <property type="match status" value="1"/>
</dbReference>
<dbReference type="GO" id="GO:0006487">
    <property type="term" value="P:protein N-linked glycosylation"/>
    <property type="evidence" value="ECO:0007669"/>
    <property type="project" value="TreeGrafter"/>
</dbReference>
<gene>
    <name evidence="3" type="ORF">BQ2448_4303</name>
</gene>
<organism evidence="3 4">
    <name type="scientific">Microbotryum intermedium</name>
    <dbReference type="NCBI Taxonomy" id="269621"/>
    <lineage>
        <taxon>Eukaryota</taxon>
        <taxon>Fungi</taxon>
        <taxon>Dikarya</taxon>
        <taxon>Basidiomycota</taxon>
        <taxon>Pucciniomycotina</taxon>
        <taxon>Microbotryomycetes</taxon>
        <taxon>Microbotryales</taxon>
        <taxon>Microbotryaceae</taxon>
        <taxon>Microbotryum</taxon>
    </lineage>
</organism>
<evidence type="ECO:0000256" key="1">
    <source>
        <dbReference type="SAM" id="MobiDB-lite"/>
    </source>
</evidence>
<proteinExistence type="predicted"/>
<dbReference type="InterPro" id="IPR039367">
    <property type="entry name" value="Och1-like"/>
</dbReference>
<dbReference type="AlphaFoldDB" id="A0A238FNV4"/>
<keyword evidence="4" id="KW-1185">Reference proteome</keyword>
<dbReference type="GO" id="GO:0000136">
    <property type="term" value="C:mannan polymerase complex"/>
    <property type="evidence" value="ECO:0007669"/>
    <property type="project" value="TreeGrafter"/>
</dbReference>
<dbReference type="OrthoDB" id="2533727at2759"/>
<name>A0A238FNV4_9BASI</name>
<dbReference type="Proteomes" id="UP000198372">
    <property type="component" value="Unassembled WGS sequence"/>
</dbReference>
<evidence type="ECO:0000313" key="4">
    <source>
        <dbReference type="Proteomes" id="UP000198372"/>
    </source>
</evidence>
<protein>
    <submittedName>
        <fullName evidence="3">BQ2448_4303 protein</fullName>
    </submittedName>
</protein>
<evidence type="ECO:0000313" key="3">
    <source>
        <dbReference type="EMBL" id="SCV72766.1"/>
    </source>
</evidence>
<keyword evidence="2" id="KW-1133">Transmembrane helix</keyword>
<accession>A0A238FNV4</accession>
<keyword evidence="2" id="KW-0472">Membrane</keyword>
<evidence type="ECO:0000256" key="2">
    <source>
        <dbReference type="SAM" id="Phobius"/>
    </source>
</evidence>
<reference evidence="4" key="1">
    <citation type="submission" date="2016-09" db="EMBL/GenBank/DDBJ databases">
        <authorList>
            <person name="Jeantristanb JTB J.-T."/>
            <person name="Ricardo R."/>
        </authorList>
    </citation>
    <scope>NUCLEOTIDE SEQUENCE [LARGE SCALE GENOMIC DNA]</scope>
</reference>
<feature type="compositionally biased region" description="Basic and acidic residues" evidence="1">
    <location>
        <begin position="14"/>
        <end position="23"/>
    </location>
</feature>
<keyword evidence="2" id="KW-0812">Transmembrane</keyword>
<feature type="region of interest" description="Disordered" evidence="1">
    <location>
        <begin position="1"/>
        <end position="35"/>
    </location>
</feature>
<dbReference type="STRING" id="269621.A0A238FNV4"/>